<feature type="coiled-coil region" evidence="1">
    <location>
        <begin position="233"/>
        <end position="265"/>
    </location>
</feature>
<gene>
    <name evidence="3" type="ORF">METZ01_LOCUS206296</name>
</gene>
<name>A0A382ESY4_9ZZZZ</name>
<protein>
    <recommendedName>
        <fullName evidence="4">TonB C-terminal domain-containing protein</fullName>
    </recommendedName>
</protein>
<keyword evidence="2" id="KW-0472">Membrane</keyword>
<evidence type="ECO:0000313" key="3">
    <source>
        <dbReference type="EMBL" id="SVB53442.1"/>
    </source>
</evidence>
<keyword evidence="1" id="KW-0175">Coiled coil</keyword>
<dbReference type="Gene3D" id="3.30.1150.10">
    <property type="match status" value="1"/>
</dbReference>
<evidence type="ECO:0000256" key="1">
    <source>
        <dbReference type="SAM" id="Coils"/>
    </source>
</evidence>
<feature type="non-terminal residue" evidence="3">
    <location>
        <position position="1"/>
    </location>
</feature>
<evidence type="ECO:0000256" key="2">
    <source>
        <dbReference type="SAM" id="Phobius"/>
    </source>
</evidence>
<dbReference type="SUPFAM" id="SSF74653">
    <property type="entry name" value="TolA/TonB C-terminal domain"/>
    <property type="match status" value="1"/>
</dbReference>
<proteinExistence type="predicted"/>
<feature type="transmembrane region" description="Helical" evidence="2">
    <location>
        <begin position="23"/>
        <end position="46"/>
    </location>
</feature>
<dbReference type="EMBL" id="UINC01045998">
    <property type="protein sequence ID" value="SVB53442.1"/>
    <property type="molecule type" value="Genomic_DNA"/>
</dbReference>
<keyword evidence="2" id="KW-0812">Transmembrane</keyword>
<keyword evidence="2" id="KW-1133">Transmembrane helix</keyword>
<evidence type="ECO:0008006" key="4">
    <source>
        <dbReference type="Google" id="ProtNLM"/>
    </source>
</evidence>
<accession>A0A382ESY4</accession>
<dbReference type="AlphaFoldDB" id="A0A382ESY4"/>
<organism evidence="3">
    <name type="scientific">marine metagenome</name>
    <dbReference type="NCBI Taxonomy" id="408172"/>
    <lineage>
        <taxon>unclassified sequences</taxon>
        <taxon>metagenomes</taxon>
        <taxon>ecological metagenomes</taxon>
    </lineage>
</organism>
<reference evidence="3" key="1">
    <citation type="submission" date="2018-05" db="EMBL/GenBank/DDBJ databases">
        <authorList>
            <person name="Lanie J.A."/>
            <person name="Ng W.-L."/>
            <person name="Kazmierczak K.M."/>
            <person name="Andrzejewski T.M."/>
            <person name="Davidsen T.M."/>
            <person name="Wayne K.J."/>
            <person name="Tettelin H."/>
            <person name="Glass J.I."/>
            <person name="Rusch D."/>
            <person name="Podicherti R."/>
            <person name="Tsui H.-C.T."/>
            <person name="Winkler M.E."/>
        </authorList>
    </citation>
    <scope>NUCLEOTIDE SEQUENCE</scope>
</reference>
<sequence length="367" mass="42206">VNLLTLEKNRLFDYLENIKSENLGFSFSFLLHSLLLLFAIGLPNFFDPKPIIIPTIIPIEIINITESTTNISKKSNDTNLIEEKQKNVEEKKFNSSDIQEIQKVDIKEKPKIEIKKIEIKKTPKQEIVIKENTEVQINQKKEKIKIDINQVASLPTKKIKPKLKPKPIPVIEKPIESLPTKKIKPKLKPKPIPVIEKQKKQLDVELRPKPKPLQDPKFSIASMLKDLRNEQTTQKNENTIEKKELEIVESQKEESSNENAQLTISEIDLLRQQLSSCWNAPAGALIEKGMVVKISAKLKQNRRVLENSVRIVDTNISKSNSFYGPITESAMRTLLNPECIPLKLPEDKYQLWKNLTITFDYSIMKGY</sequence>